<dbReference type="Gene3D" id="3.90.79.10">
    <property type="entry name" value="Nucleoside Triphosphate Pyrophosphohydrolase"/>
    <property type="match status" value="1"/>
</dbReference>
<accession>A0A2U3D730</accession>
<evidence type="ECO:0000256" key="1">
    <source>
        <dbReference type="ARBA" id="ARBA00001946"/>
    </source>
</evidence>
<evidence type="ECO:0000259" key="3">
    <source>
        <dbReference type="PROSITE" id="PS51462"/>
    </source>
</evidence>
<keyword evidence="2" id="KW-0378">Hydrolase</keyword>
<reference evidence="4 5" key="1">
    <citation type="submission" date="2016-11" db="EMBL/GenBank/DDBJ databases">
        <title>Comparative genomics of Acidibacillus ferroxidans species.</title>
        <authorList>
            <person name="Oliveira G."/>
            <person name="Nunes G."/>
            <person name="Oliveira R."/>
            <person name="Araujo F."/>
            <person name="Salim A."/>
            <person name="Scholte L."/>
            <person name="Morais D."/>
            <person name="Nancucheo I."/>
            <person name="Johnson D.B."/>
            <person name="Grail B."/>
            <person name="Bittencourt J."/>
            <person name="Valadares R."/>
        </authorList>
    </citation>
    <scope>NUCLEOTIDE SEQUENCE [LARGE SCALE GENOMIC DNA]</scope>
    <source>
        <strain evidence="4 5">Y002</strain>
    </source>
</reference>
<protein>
    <recommendedName>
        <fullName evidence="3">Nudix hydrolase domain-containing protein</fullName>
    </recommendedName>
</protein>
<name>A0A2U3D730_SULT2</name>
<evidence type="ECO:0000313" key="5">
    <source>
        <dbReference type="Proteomes" id="UP000245380"/>
    </source>
</evidence>
<dbReference type="AlphaFoldDB" id="A0A2U3D730"/>
<dbReference type="CDD" id="cd04688">
    <property type="entry name" value="NUDIX_Hydrolase"/>
    <property type="match status" value="1"/>
</dbReference>
<sequence>MTEVISYKEGNKRFNYRIVGVCIYDGHVLLHRAVTDDFWALPGGRAELLEYSPETLRREMKEELDVEVDIGRLLWISENFFEIEGDTWHELSLYFVMNFPEGYVHNTSAEFRGIEEDERLVFKWHPLSELLNTRLYPTFLRESLTNLPNTPVHILHQDKD</sequence>
<dbReference type="SUPFAM" id="SSF55811">
    <property type="entry name" value="Nudix"/>
    <property type="match status" value="1"/>
</dbReference>
<dbReference type="Pfam" id="PF00293">
    <property type="entry name" value="NUDIX"/>
    <property type="match status" value="1"/>
</dbReference>
<dbReference type="InterPro" id="IPR000086">
    <property type="entry name" value="NUDIX_hydrolase_dom"/>
</dbReference>
<evidence type="ECO:0000256" key="2">
    <source>
        <dbReference type="ARBA" id="ARBA00022801"/>
    </source>
</evidence>
<dbReference type="OrthoDB" id="9804442at2"/>
<evidence type="ECO:0000313" key="4">
    <source>
        <dbReference type="EMBL" id="PWI57086.1"/>
    </source>
</evidence>
<dbReference type="GO" id="GO:0016787">
    <property type="term" value="F:hydrolase activity"/>
    <property type="evidence" value="ECO:0007669"/>
    <property type="project" value="UniProtKB-KW"/>
</dbReference>
<dbReference type="PROSITE" id="PS51462">
    <property type="entry name" value="NUDIX"/>
    <property type="match status" value="1"/>
</dbReference>
<dbReference type="Proteomes" id="UP000245380">
    <property type="component" value="Unassembled WGS sequence"/>
</dbReference>
<comment type="cofactor">
    <cofactor evidence="1">
        <name>Mg(2+)</name>
        <dbReference type="ChEBI" id="CHEBI:18420"/>
    </cofactor>
</comment>
<dbReference type="InterPro" id="IPR020084">
    <property type="entry name" value="NUDIX_hydrolase_CS"/>
</dbReference>
<organism evidence="4 5">
    <name type="scientific">Sulfoacidibacillus thermotolerans</name>
    <name type="common">Acidibacillus sulfuroxidans</name>
    <dbReference type="NCBI Taxonomy" id="1765684"/>
    <lineage>
        <taxon>Bacteria</taxon>
        <taxon>Bacillati</taxon>
        <taxon>Bacillota</taxon>
        <taxon>Bacilli</taxon>
        <taxon>Bacillales</taxon>
        <taxon>Alicyclobacillaceae</taxon>
        <taxon>Sulfoacidibacillus</taxon>
    </lineage>
</organism>
<proteinExistence type="predicted"/>
<keyword evidence="5" id="KW-1185">Reference proteome</keyword>
<dbReference type="PANTHER" id="PTHR43046:SF14">
    <property type="entry name" value="MUTT_NUDIX FAMILY PROTEIN"/>
    <property type="match status" value="1"/>
</dbReference>
<feature type="domain" description="Nudix hydrolase" evidence="3">
    <location>
        <begin position="11"/>
        <end position="148"/>
    </location>
</feature>
<dbReference type="PANTHER" id="PTHR43046">
    <property type="entry name" value="GDP-MANNOSE MANNOSYL HYDROLASE"/>
    <property type="match status" value="1"/>
</dbReference>
<comment type="caution">
    <text evidence="4">The sequence shown here is derived from an EMBL/GenBank/DDBJ whole genome shotgun (WGS) entry which is preliminary data.</text>
</comment>
<dbReference type="EMBL" id="MPDK01000019">
    <property type="protein sequence ID" value="PWI57086.1"/>
    <property type="molecule type" value="Genomic_DNA"/>
</dbReference>
<gene>
    <name evidence="4" type="ORF">BM613_10575</name>
</gene>
<dbReference type="PROSITE" id="PS00893">
    <property type="entry name" value="NUDIX_BOX"/>
    <property type="match status" value="1"/>
</dbReference>
<dbReference type="InterPro" id="IPR015797">
    <property type="entry name" value="NUDIX_hydrolase-like_dom_sf"/>
</dbReference>